<organism evidence="1">
    <name type="scientific">marine metagenome</name>
    <dbReference type="NCBI Taxonomy" id="408172"/>
    <lineage>
        <taxon>unclassified sequences</taxon>
        <taxon>metagenomes</taxon>
        <taxon>ecological metagenomes</taxon>
    </lineage>
</organism>
<name>A0A381SLJ9_9ZZZZ</name>
<protein>
    <submittedName>
        <fullName evidence="1">Uncharacterized protein</fullName>
    </submittedName>
</protein>
<gene>
    <name evidence="1" type="ORF">METZ01_LOCUS57730</name>
</gene>
<evidence type="ECO:0000313" key="1">
    <source>
        <dbReference type="EMBL" id="SVA04876.1"/>
    </source>
</evidence>
<dbReference type="AlphaFoldDB" id="A0A381SLJ9"/>
<dbReference type="EMBL" id="UINC01003274">
    <property type="protein sequence ID" value="SVA04876.1"/>
    <property type="molecule type" value="Genomic_DNA"/>
</dbReference>
<reference evidence="1" key="1">
    <citation type="submission" date="2018-05" db="EMBL/GenBank/DDBJ databases">
        <authorList>
            <person name="Lanie J.A."/>
            <person name="Ng W.-L."/>
            <person name="Kazmierczak K.M."/>
            <person name="Andrzejewski T.M."/>
            <person name="Davidsen T.M."/>
            <person name="Wayne K.J."/>
            <person name="Tettelin H."/>
            <person name="Glass J.I."/>
            <person name="Rusch D."/>
            <person name="Podicherti R."/>
            <person name="Tsui H.-C.T."/>
            <person name="Winkler M.E."/>
        </authorList>
    </citation>
    <scope>NUCLEOTIDE SEQUENCE</scope>
</reference>
<sequence length="110" mass="12233">MARLAHVVNDVLAESGAFELGGVIRELLSGWFLLGETVERTKAPDQAGRVETDNRPAREAVSHQWHWRGVRLRVVPAMLCAVPVPVVLQKMRVSSRLRLAKLLRAQCVGE</sequence>
<proteinExistence type="predicted"/>
<accession>A0A381SLJ9</accession>